<protein>
    <submittedName>
        <fullName evidence="4">Hsp90 co-chaperone Aha1p</fullName>
    </submittedName>
</protein>
<dbReference type="GO" id="GO:0006457">
    <property type="term" value="P:protein folding"/>
    <property type="evidence" value="ECO:0007669"/>
    <property type="project" value="TreeGrafter"/>
</dbReference>
<comment type="caution">
    <text evidence="4">The sequence shown here is derived from an EMBL/GenBank/DDBJ whole genome shotgun (WGS) entry which is preliminary data.</text>
</comment>
<sequence>MVVNNPNNWHWVDKNCIDWTRNYFNEKLVKLSAEDESKTVEVASVSSIEGDVEVCQRKGKVISLFDLKVTLDITGFAIDASKEEGSFKGSIVVPELAYDSEADDLQFDISIYNEDSTNQGMRVITKNKLVPKLREILAGFGSDLIKTHSSDIQLSSDKVNSQFTKSNQESNSAKAAAGAAAPTASVAAPTASKTVASTPSSTKPASSVPRYNTATLHLEPTFNTSAEQLYITLLDQARIAAWSRSAPQIDAFPPKEGSTFKLFGGSVSGKILKLVPNEQITQLWRLEDWRDGHFATLDIQLVQGPSETKMVVKWSGIPVGEEDRVRGNFENYYIRSIKITFGFGAVL</sequence>
<dbReference type="CDD" id="cd08892">
    <property type="entry name" value="SRPBCC_Aha1"/>
    <property type="match status" value="1"/>
</dbReference>
<organism evidence="4 5">
    <name type="scientific">[Candida] railenensis</name>
    <dbReference type="NCBI Taxonomy" id="45579"/>
    <lineage>
        <taxon>Eukaryota</taxon>
        <taxon>Fungi</taxon>
        <taxon>Dikarya</taxon>
        <taxon>Ascomycota</taxon>
        <taxon>Saccharomycotina</taxon>
        <taxon>Pichiomycetes</taxon>
        <taxon>Debaryomycetaceae</taxon>
        <taxon>Kurtzmaniella</taxon>
    </lineage>
</organism>
<comment type="similarity">
    <text evidence="1">Belongs to the AHA1 family.</text>
</comment>
<gene>
    <name evidence="4" type="ORF">CLIB1423_05S05226</name>
</gene>
<keyword evidence="5" id="KW-1185">Reference proteome</keyword>
<evidence type="ECO:0000313" key="5">
    <source>
        <dbReference type="Proteomes" id="UP000837801"/>
    </source>
</evidence>
<reference evidence="4" key="1">
    <citation type="submission" date="2022-03" db="EMBL/GenBank/DDBJ databases">
        <authorList>
            <person name="Legras J.-L."/>
            <person name="Devillers H."/>
            <person name="Grondin C."/>
        </authorList>
    </citation>
    <scope>NUCLEOTIDE SEQUENCE</scope>
    <source>
        <strain evidence="4">CLIB 1423</strain>
    </source>
</reference>
<feature type="region of interest" description="Disordered" evidence="2">
    <location>
        <begin position="188"/>
        <end position="208"/>
    </location>
</feature>
<dbReference type="SUPFAM" id="SSF103111">
    <property type="entry name" value="Activator of Hsp90 ATPase, Aha1"/>
    <property type="match status" value="1"/>
</dbReference>
<dbReference type="InterPro" id="IPR023393">
    <property type="entry name" value="START-like_dom_sf"/>
</dbReference>
<dbReference type="SUPFAM" id="SSF55961">
    <property type="entry name" value="Bet v1-like"/>
    <property type="match status" value="1"/>
</dbReference>
<feature type="domain" description="Activator of Hsp90 ATPase AHSA1-like N-terminal" evidence="3">
    <location>
        <begin position="13"/>
        <end position="150"/>
    </location>
</feature>
<dbReference type="SMART" id="SM01000">
    <property type="entry name" value="Aha1_N"/>
    <property type="match status" value="1"/>
</dbReference>
<dbReference type="InterPro" id="IPR015310">
    <property type="entry name" value="AHSA1-like_N"/>
</dbReference>
<dbReference type="InterPro" id="IPR013538">
    <property type="entry name" value="ASHA1/2-like_C"/>
</dbReference>
<evidence type="ECO:0000313" key="4">
    <source>
        <dbReference type="EMBL" id="CAH2352083.1"/>
    </source>
</evidence>
<dbReference type="InterPro" id="IPR036338">
    <property type="entry name" value="Aha1"/>
</dbReference>
<evidence type="ECO:0000256" key="1">
    <source>
        <dbReference type="ARBA" id="ARBA00006817"/>
    </source>
</evidence>
<dbReference type="GO" id="GO:0005829">
    <property type="term" value="C:cytosol"/>
    <property type="evidence" value="ECO:0007669"/>
    <property type="project" value="TreeGrafter"/>
</dbReference>
<dbReference type="OrthoDB" id="567237at2759"/>
<accession>A0A9P0QMN8</accession>
<dbReference type="GO" id="GO:0001671">
    <property type="term" value="F:ATPase activator activity"/>
    <property type="evidence" value="ECO:0007669"/>
    <property type="project" value="InterPro"/>
</dbReference>
<dbReference type="Pfam" id="PF08327">
    <property type="entry name" value="AHSA1"/>
    <property type="match status" value="1"/>
</dbReference>
<dbReference type="Proteomes" id="UP000837801">
    <property type="component" value="Unassembled WGS sequence"/>
</dbReference>
<dbReference type="Gene3D" id="3.30.530.20">
    <property type="match status" value="1"/>
</dbReference>
<dbReference type="AlphaFoldDB" id="A0A9P0QMN8"/>
<dbReference type="EMBL" id="CAKXYY010000005">
    <property type="protein sequence ID" value="CAH2352083.1"/>
    <property type="molecule type" value="Genomic_DNA"/>
</dbReference>
<name>A0A9P0QMN8_9ASCO</name>
<proteinExistence type="inferred from homology"/>
<dbReference type="Pfam" id="PF09229">
    <property type="entry name" value="Aha1_N"/>
    <property type="match status" value="1"/>
</dbReference>
<dbReference type="PANTHER" id="PTHR13009">
    <property type="entry name" value="HEAT SHOCK PROTEIN 90 HSP90 CO-CHAPERONE AHA-1"/>
    <property type="match status" value="1"/>
</dbReference>
<evidence type="ECO:0000259" key="3">
    <source>
        <dbReference type="SMART" id="SM01000"/>
    </source>
</evidence>
<evidence type="ECO:0000256" key="2">
    <source>
        <dbReference type="SAM" id="MobiDB-lite"/>
    </source>
</evidence>
<dbReference type="PANTHER" id="PTHR13009:SF22">
    <property type="entry name" value="LD43819P"/>
    <property type="match status" value="1"/>
</dbReference>
<dbReference type="GO" id="GO:0051087">
    <property type="term" value="F:protein-folding chaperone binding"/>
    <property type="evidence" value="ECO:0007669"/>
    <property type="project" value="InterPro"/>
</dbReference>
<dbReference type="Gene3D" id="3.15.10.20">
    <property type="entry name" value="Activator of Hsp90 ATPase Aha1, N-terminal domain"/>
    <property type="match status" value="1"/>
</dbReference>